<feature type="non-terminal residue" evidence="1">
    <location>
        <position position="1"/>
    </location>
</feature>
<dbReference type="AlphaFoldDB" id="A0AAD1SE55"/>
<dbReference type="EMBL" id="OW240916">
    <property type="protein sequence ID" value="CAH2296669.1"/>
    <property type="molecule type" value="Genomic_DNA"/>
</dbReference>
<accession>A0AAD1SE55</accession>
<organism evidence="1 2">
    <name type="scientific">Pelobates cultripes</name>
    <name type="common">Western spadefoot toad</name>
    <dbReference type="NCBI Taxonomy" id="61616"/>
    <lineage>
        <taxon>Eukaryota</taxon>
        <taxon>Metazoa</taxon>
        <taxon>Chordata</taxon>
        <taxon>Craniata</taxon>
        <taxon>Vertebrata</taxon>
        <taxon>Euteleostomi</taxon>
        <taxon>Amphibia</taxon>
        <taxon>Batrachia</taxon>
        <taxon>Anura</taxon>
        <taxon>Pelobatoidea</taxon>
        <taxon>Pelobatidae</taxon>
        <taxon>Pelobates</taxon>
    </lineage>
</organism>
<evidence type="ECO:0000313" key="1">
    <source>
        <dbReference type="EMBL" id="CAH2296669.1"/>
    </source>
</evidence>
<reference evidence="1" key="1">
    <citation type="submission" date="2022-03" db="EMBL/GenBank/DDBJ databases">
        <authorList>
            <person name="Alioto T."/>
            <person name="Alioto T."/>
            <person name="Gomez Garrido J."/>
        </authorList>
    </citation>
    <scope>NUCLEOTIDE SEQUENCE</scope>
</reference>
<protein>
    <submittedName>
        <fullName evidence="1">Uncharacterized protein</fullName>
    </submittedName>
</protein>
<gene>
    <name evidence="1" type="ORF">PECUL_23A002783</name>
</gene>
<name>A0AAD1SE55_PELCU</name>
<sequence>CGPVAYGERACVHECGSRGMSRLPLSDTPGRTRVPGERYVRWWGELYLRNPEVCPVWALWQEVGGGTQMWQAGWYGGPPTSGLLVAESSWDLLTGIGSGRQ</sequence>
<keyword evidence="2" id="KW-1185">Reference proteome</keyword>
<evidence type="ECO:0000313" key="2">
    <source>
        <dbReference type="Proteomes" id="UP001295444"/>
    </source>
</evidence>
<dbReference type="Proteomes" id="UP001295444">
    <property type="component" value="Chromosome 05"/>
</dbReference>
<proteinExistence type="predicted"/>